<dbReference type="Proteomes" id="UP000195402">
    <property type="component" value="Unassembled WGS sequence"/>
</dbReference>
<dbReference type="OrthoDB" id="1926132at2759"/>
<keyword evidence="3" id="KW-1185">Reference proteome</keyword>
<gene>
    <name evidence="2" type="ORF">BVC80_1823g25</name>
</gene>
<evidence type="ECO:0000256" key="1">
    <source>
        <dbReference type="SAM" id="MobiDB-lite"/>
    </source>
</evidence>
<dbReference type="STRING" id="56857.A0A200QZY7"/>
<feature type="compositionally biased region" description="Basic and acidic residues" evidence="1">
    <location>
        <begin position="47"/>
        <end position="57"/>
    </location>
</feature>
<reference evidence="2 3" key="1">
    <citation type="journal article" date="2017" name="Mol. Plant">
        <title>The Genome of Medicinal Plant Macleaya cordata Provides New Insights into Benzylisoquinoline Alkaloids Metabolism.</title>
        <authorList>
            <person name="Liu X."/>
            <person name="Liu Y."/>
            <person name="Huang P."/>
            <person name="Ma Y."/>
            <person name="Qing Z."/>
            <person name="Tang Q."/>
            <person name="Cao H."/>
            <person name="Cheng P."/>
            <person name="Zheng Y."/>
            <person name="Yuan Z."/>
            <person name="Zhou Y."/>
            <person name="Liu J."/>
            <person name="Tang Z."/>
            <person name="Zhuo Y."/>
            <person name="Zhang Y."/>
            <person name="Yu L."/>
            <person name="Huang J."/>
            <person name="Yang P."/>
            <person name="Peng Q."/>
            <person name="Zhang J."/>
            <person name="Jiang W."/>
            <person name="Zhang Z."/>
            <person name="Lin K."/>
            <person name="Ro D.K."/>
            <person name="Chen X."/>
            <person name="Xiong X."/>
            <person name="Shang Y."/>
            <person name="Huang S."/>
            <person name="Zeng J."/>
        </authorList>
    </citation>
    <scope>NUCLEOTIDE SEQUENCE [LARGE SCALE GENOMIC DNA]</scope>
    <source>
        <strain evidence="3">cv. BLH2017</strain>
        <tissue evidence="2">Root</tissue>
    </source>
</reference>
<dbReference type="InParanoid" id="A0A200QZY7"/>
<dbReference type="PANTHER" id="PTHR34779:SF1">
    <property type="entry name" value="OS09G0542900 PROTEIN"/>
    <property type="match status" value="1"/>
</dbReference>
<feature type="compositionally biased region" description="Polar residues" evidence="1">
    <location>
        <begin position="12"/>
        <end position="24"/>
    </location>
</feature>
<sequence length="199" mass="22347">MIPAEARRKSKNGSFDSQEPTSPKVSCMGQIKHKKKVCKSKCVLPTTKKDQYQDQKTKKTTTTKPPKPNKVLKPSSSSVGVPKEDRKLINANNNWGAKNYKPSSVSDDHKLASSLDQMKRFASGRDTLANFDWKAHDRNCDFDDEEKEEDEVFIAHSAPLMVGGGGRVALEPKKEVNLWKRRTMAPPRPLQINVTTKPK</sequence>
<accession>A0A200QZY7</accession>
<proteinExistence type="predicted"/>
<name>A0A200QZY7_MACCD</name>
<evidence type="ECO:0008006" key="4">
    <source>
        <dbReference type="Google" id="ProtNLM"/>
    </source>
</evidence>
<feature type="region of interest" description="Disordered" evidence="1">
    <location>
        <begin position="1"/>
        <end position="30"/>
    </location>
</feature>
<dbReference type="FunCoup" id="A0A200QZY7">
    <property type="interactions" value="366"/>
</dbReference>
<feature type="region of interest" description="Disordered" evidence="1">
    <location>
        <begin position="42"/>
        <end position="84"/>
    </location>
</feature>
<dbReference type="AlphaFoldDB" id="A0A200QZY7"/>
<dbReference type="InterPro" id="IPR038796">
    <property type="entry name" value="At1g76070-like"/>
</dbReference>
<evidence type="ECO:0000313" key="2">
    <source>
        <dbReference type="EMBL" id="OVA15970.1"/>
    </source>
</evidence>
<protein>
    <recommendedName>
        <fullName evidence="4">Syringolide-induced protein 14-1-1</fullName>
    </recommendedName>
</protein>
<dbReference type="EMBL" id="MVGT01000727">
    <property type="protein sequence ID" value="OVA15970.1"/>
    <property type="molecule type" value="Genomic_DNA"/>
</dbReference>
<dbReference type="OMA" id="PQESTTC"/>
<comment type="caution">
    <text evidence="2">The sequence shown here is derived from an EMBL/GenBank/DDBJ whole genome shotgun (WGS) entry which is preliminary data.</text>
</comment>
<dbReference type="PANTHER" id="PTHR34779">
    <property type="entry name" value="OS09G0542900 PROTEIN"/>
    <property type="match status" value="1"/>
</dbReference>
<organism evidence="2 3">
    <name type="scientific">Macleaya cordata</name>
    <name type="common">Five-seeded plume-poppy</name>
    <name type="synonym">Bocconia cordata</name>
    <dbReference type="NCBI Taxonomy" id="56857"/>
    <lineage>
        <taxon>Eukaryota</taxon>
        <taxon>Viridiplantae</taxon>
        <taxon>Streptophyta</taxon>
        <taxon>Embryophyta</taxon>
        <taxon>Tracheophyta</taxon>
        <taxon>Spermatophyta</taxon>
        <taxon>Magnoliopsida</taxon>
        <taxon>Ranunculales</taxon>
        <taxon>Papaveraceae</taxon>
        <taxon>Papaveroideae</taxon>
        <taxon>Macleaya</taxon>
    </lineage>
</organism>
<evidence type="ECO:0000313" key="3">
    <source>
        <dbReference type="Proteomes" id="UP000195402"/>
    </source>
</evidence>